<evidence type="ECO:0000256" key="8">
    <source>
        <dbReference type="ARBA" id="ARBA00022989"/>
    </source>
</evidence>
<dbReference type="NCBIfam" id="TIGR00054">
    <property type="entry name" value="RIP metalloprotease RseP"/>
    <property type="match status" value="1"/>
</dbReference>
<organism evidence="14 15">
    <name type="scientific">Dorea hominis</name>
    <dbReference type="NCBI Taxonomy" id="2763040"/>
    <lineage>
        <taxon>Bacteria</taxon>
        <taxon>Bacillati</taxon>
        <taxon>Bacillota</taxon>
        <taxon>Clostridia</taxon>
        <taxon>Lachnospirales</taxon>
        <taxon>Lachnospiraceae</taxon>
        <taxon>Dorea</taxon>
    </lineage>
</organism>
<keyword evidence="9 11" id="KW-0482">Metalloprotease</keyword>
<keyword evidence="15" id="KW-1185">Reference proteome</keyword>
<evidence type="ECO:0000256" key="2">
    <source>
        <dbReference type="ARBA" id="ARBA00004141"/>
    </source>
</evidence>
<feature type="domain" description="PDZ" evidence="13">
    <location>
        <begin position="122"/>
        <end position="163"/>
    </location>
</feature>
<dbReference type="Proteomes" id="UP000647235">
    <property type="component" value="Unassembled WGS sequence"/>
</dbReference>
<dbReference type="InterPro" id="IPR008915">
    <property type="entry name" value="Peptidase_M50"/>
</dbReference>
<evidence type="ECO:0000256" key="3">
    <source>
        <dbReference type="ARBA" id="ARBA00007931"/>
    </source>
</evidence>
<keyword evidence="7 11" id="KW-0862">Zinc</keyword>
<evidence type="ECO:0000259" key="12">
    <source>
        <dbReference type="Pfam" id="PF02163"/>
    </source>
</evidence>
<keyword evidence="6 11" id="KW-0378">Hydrolase</keyword>
<dbReference type="SUPFAM" id="SSF50156">
    <property type="entry name" value="PDZ domain-like"/>
    <property type="match status" value="1"/>
</dbReference>
<evidence type="ECO:0000256" key="9">
    <source>
        <dbReference type="ARBA" id="ARBA00023049"/>
    </source>
</evidence>
<evidence type="ECO:0000256" key="5">
    <source>
        <dbReference type="ARBA" id="ARBA00022692"/>
    </source>
</evidence>
<evidence type="ECO:0000256" key="10">
    <source>
        <dbReference type="ARBA" id="ARBA00023136"/>
    </source>
</evidence>
<keyword evidence="10 11" id="KW-0472">Membrane</keyword>
<accession>A0ABR7ER27</accession>
<dbReference type="InterPro" id="IPR041489">
    <property type="entry name" value="PDZ_6"/>
</dbReference>
<keyword evidence="8 11" id="KW-1133">Transmembrane helix</keyword>
<feature type="transmembrane region" description="Helical" evidence="11">
    <location>
        <begin position="85"/>
        <end position="111"/>
    </location>
</feature>
<keyword evidence="4" id="KW-0645">Protease</keyword>
<dbReference type="PANTHER" id="PTHR42837">
    <property type="entry name" value="REGULATOR OF SIGMA-E PROTEASE RSEP"/>
    <property type="match status" value="1"/>
</dbReference>
<evidence type="ECO:0000256" key="6">
    <source>
        <dbReference type="ARBA" id="ARBA00022801"/>
    </source>
</evidence>
<evidence type="ECO:0000313" key="14">
    <source>
        <dbReference type="EMBL" id="MBC5663804.1"/>
    </source>
</evidence>
<sequence>MVGIIFAILIFSFIVFFHELGHFTLAKKNGIDVEEFAIGMGPNLVSKEYKGTRYCLKLFPIGGLCMMGEDDEASDAPGNFNNKSVWARISVIAAGPVFNFILAFIASIVLIMMVGYDAPVAASVEQGYPAAAAGIRAGDKIVEIGDKKIHIFREVTSYNQFHQGEAAKVTYERNGKTYTVKLTPKMDKKLGYYRYGITGAGNTKASFVKSLQYGVYEVKYWICSTVDSLKMLVMRKIGMDQLSGPVGVVNVVADAYQQTKSYGAIVVIEQFLYIGILLSANLGVMNLLPLPALDGGRLVFLFVEAIRRKRIPPEKEGYVHGLGFVLLMLLMVFVLFNDVKRIFF</sequence>
<comment type="cofactor">
    <cofactor evidence="1 11">
        <name>Zn(2+)</name>
        <dbReference type="ChEBI" id="CHEBI:29105"/>
    </cofactor>
</comment>
<dbReference type="PANTHER" id="PTHR42837:SF2">
    <property type="entry name" value="MEMBRANE METALLOPROTEASE ARASP2, CHLOROPLASTIC-RELATED"/>
    <property type="match status" value="1"/>
</dbReference>
<dbReference type="InterPro" id="IPR004387">
    <property type="entry name" value="Pept_M50_Zn"/>
</dbReference>
<dbReference type="Pfam" id="PF17820">
    <property type="entry name" value="PDZ_6"/>
    <property type="match status" value="1"/>
</dbReference>
<evidence type="ECO:0000256" key="11">
    <source>
        <dbReference type="RuleBase" id="RU362031"/>
    </source>
</evidence>
<feature type="transmembrane region" description="Helical" evidence="11">
    <location>
        <begin position="262"/>
        <end position="282"/>
    </location>
</feature>
<protein>
    <recommendedName>
        <fullName evidence="11">Zinc metalloprotease</fullName>
        <ecNumber evidence="11">3.4.24.-</ecNumber>
    </recommendedName>
</protein>
<dbReference type="EMBL" id="JACOOY010000001">
    <property type="protein sequence ID" value="MBC5663804.1"/>
    <property type="molecule type" value="Genomic_DNA"/>
</dbReference>
<dbReference type="Gene3D" id="2.30.42.10">
    <property type="match status" value="1"/>
</dbReference>
<evidence type="ECO:0000256" key="4">
    <source>
        <dbReference type="ARBA" id="ARBA00022670"/>
    </source>
</evidence>
<reference evidence="14 15" key="1">
    <citation type="submission" date="2020-08" db="EMBL/GenBank/DDBJ databases">
        <title>Genome public.</title>
        <authorList>
            <person name="Liu C."/>
            <person name="Sun Q."/>
        </authorList>
    </citation>
    <scope>NUCLEOTIDE SEQUENCE [LARGE SCALE GENOMIC DNA]</scope>
    <source>
        <strain evidence="14 15">NSJ-36</strain>
    </source>
</reference>
<proteinExistence type="inferred from homology"/>
<feature type="domain" description="Peptidase M50" evidence="12">
    <location>
        <begin position="7"/>
        <end position="330"/>
    </location>
</feature>
<name>A0ABR7ER27_9FIRM</name>
<comment type="similarity">
    <text evidence="3 11">Belongs to the peptidase M50B family.</text>
</comment>
<keyword evidence="5 11" id="KW-0812">Transmembrane</keyword>
<dbReference type="RefSeq" id="WP_186855283.1">
    <property type="nucleotide sequence ID" value="NZ_JACOOY010000001.1"/>
</dbReference>
<evidence type="ECO:0000259" key="13">
    <source>
        <dbReference type="Pfam" id="PF17820"/>
    </source>
</evidence>
<feature type="transmembrane region" description="Helical" evidence="11">
    <location>
        <begin position="318"/>
        <end position="336"/>
    </location>
</feature>
<evidence type="ECO:0000256" key="1">
    <source>
        <dbReference type="ARBA" id="ARBA00001947"/>
    </source>
</evidence>
<dbReference type="CDD" id="cd06163">
    <property type="entry name" value="S2P-M50_PDZ_RseP-like"/>
    <property type="match status" value="1"/>
</dbReference>
<dbReference type="CDD" id="cd23081">
    <property type="entry name" value="cpPDZ_EcRseP-like"/>
    <property type="match status" value="1"/>
</dbReference>
<dbReference type="Pfam" id="PF02163">
    <property type="entry name" value="Peptidase_M50"/>
    <property type="match status" value="1"/>
</dbReference>
<gene>
    <name evidence="14" type="primary">rseP</name>
    <name evidence="14" type="ORF">H8S07_00685</name>
</gene>
<dbReference type="InterPro" id="IPR036034">
    <property type="entry name" value="PDZ_sf"/>
</dbReference>
<evidence type="ECO:0000256" key="7">
    <source>
        <dbReference type="ARBA" id="ARBA00022833"/>
    </source>
</evidence>
<keyword evidence="11" id="KW-0479">Metal-binding</keyword>
<dbReference type="GO" id="GO:0008237">
    <property type="term" value="F:metallopeptidase activity"/>
    <property type="evidence" value="ECO:0007669"/>
    <property type="project" value="UniProtKB-KW"/>
</dbReference>
<evidence type="ECO:0000313" key="15">
    <source>
        <dbReference type="Proteomes" id="UP000647235"/>
    </source>
</evidence>
<comment type="caution">
    <text evidence="14">The sequence shown here is derived from an EMBL/GenBank/DDBJ whole genome shotgun (WGS) entry which is preliminary data.</text>
</comment>
<dbReference type="EC" id="3.4.24.-" evidence="11"/>
<comment type="subcellular location">
    <subcellularLocation>
        <location evidence="2">Membrane</location>
        <topology evidence="2">Multi-pass membrane protein</topology>
    </subcellularLocation>
</comment>